<keyword evidence="3" id="KW-1185">Reference proteome</keyword>
<dbReference type="EMBL" id="FCNZ02000024">
    <property type="protein sequence ID" value="SAL74525.1"/>
    <property type="molecule type" value="Genomic_DNA"/>
</dbReference>
<proteinExistence type="predicted"/>
<dbReference type="InterPro" id="IPR029052">
    <property type="entry name" value="Metallo-depent_PP-like"/>
</dbReference>
<accession>A0A158K0P5</accession>
<feature type="domain" description="Calcineurin-like phosphoesterase" evidence="1">
    <location>
        <begin position="33"/>
        <end position="156"/>
    </location>
</feature>
<comment type="caution">
    <text evidence="2">The sequence shown here is derived from an EMBL/GenBank/DDBJ whole genome shotgun (WGS) entry which is preliminary data.</text>
</comment>
<sequence length="256" mass="27943">MLAFCGVKIIRMNAPTHPAVRWHPANKLGRDFVVGDLHGCVDALRYLLTEIGFDGARDRLFSVGDLIDRGTDSLAAINLIDKPWFFPVLGNHEDALIAVASGRMRRQAWYSIGGAWAETLADDQLSELAARLSVLPLVRIVGDGAERFNVLHGEFFGSDADLEVAEFPGEIRNTLLWGRGLALGSADPSRQAGLSLTYCGHTPTRNVRTIGSQVYIDTGAFSSDGRLTIVEPGSDRRWSVKERWAASEGARELALP</sequence>
<dbReference type="SUPFAM" id="SSF56300">
    <property type="entry name" value="Metallo-dependent phosphatases"/>
    <property type="match status" value="1"/>
</dbReference>
<organism evidence="2 3">
    <name type="scientific">Caballeronia telluris</name>
    <dbReference type="NCBI Taxonomy" id="326475"/>
    <lineage>
        <taxon>Bacteria</taxon>
        <taxon>Pseudomonadati</taxon>
        <taxon>Pseudomonadota</taxon>
        <taxon>Betaproteobacteria</taxon>
        <taxon>Burkholderiales</taxon>
        <taxon>Burkholderiaceae</taxon>
        <taxon>Caballeronia</taxon>
    </lineage>
</organism>
<evidence type="ECO:0000313" key="2">
    <source>
        <dbReference type="EMBL" id="SAL74525.1"/>
    </source>
</evidence>
<dbReference type="PANTHER" id="PTHR42850:SF11">
    <property type="entry name" value="BIS(5'-NUCLEOSYL)-TETRAPHOSPHATASE [SYMMETRICAL]"/>
    <property type="match status" value="1"/>
</dbReference>
<gene>
    <name evidence="2" type="ORF">AWB66_05022</name>
</gene>
<dbReference type="Pfam" id="PF00149">
    <property type="entry name" value="Metallophos"/>
    <property type="match status" value="1"/>
</dbReference>
<dbReference type="Proteomes" id="UP000054717">
    <property type="component" value="Unassembled WGS sequence"/>
</dbReference>
<dbReference type="AlphaFoldDB" id="A0A158K0P5"/>
<dbReference type="GO" id="GO:0008803">
    <property type="term" value="F:bis(5'-nucleosyl)-tetraphosphatase (symmetrical) activity"/>
    <property type="evidence" value="ECO:0007669"/>
    <property type="project" value="TreeGrafter"/>
</dbReference>
<dbReference type="GO" id="GO:0005737">
    <property type="term" value="C:cytoplasm"/>
    <property type="evidence" value="ECO:0007669"/>
    <property type="project" value="TreeGrafter"/>
</dbReference>
<evidence type="ECO:0000313" key="3">
    <source>
        <dbReference type="Proteomes" id="UP000054717"/>
    </source>
</evidence>
<dbReference type="InterPro" id="IPR050126">
    <property type="entry name" value="Ap4A_hydrolase"/>
</dbReference>
<dbReference type="InterPro" id="IPR004843">
    <property type="entry name" value="Calcineurin-like_PHP"/>
</dbReference>
<dbReference type="PANTHER" id="PTHR42850">
    <property type="entry name" value="METALLOPHOSPHOESTERASE"/>
    <property type="match status" value="1"/>
</dbReference>
<evidence type="ECO:0000259" key="1">
    <source>
        <dbReference type="Pfam" id="PF00149"/>
    </source>
</evidence>
<protein>
    <submittedName>
        <fullName evidence="2">Serine/threonine protein phosphatase</fullName>
    </submittedName>
</protein>
<reference evidence="2" key="1">
    <citation type="submission" date="2016-01" db="EMBL/GenBank/DDBJ databases">
        <authorList>
            <person name="Peeters Charlotte."/>
        </authorList>
    </citation>
    <scope>NUCLEOTIDE SEQUENCE</scope>
    <source>
        <strain evidence="2">LMG 22936</strain>
    </source>
</reference>
<name>A0A158K0P5_9BURK</name>
<dbReference type="GO" id="GO:0016791">
    <property type="term" value="F:phosphatase activity"/>
    <property type="evidence" value="ECO:0007669"/>
    <property type="project" value="TreeGrafter"/>
</dbReference>
<dbReference type="Gene3D" id="3.60.21.10">
    <property type="match status" value="1"/>
</dbReference>
<dbReference type="STRING" id="326475.AWB66_05022"/>
<dbReference type="GO" id="GO:0110154">
    <property type="term" value="P:RNA decapping"/>
    <property type="evidence" value="ECO:0007669"/>
    <property type="project" value="TreeGrafter"/>
</dbReference>